<feature type="transmembrane region" description="Helical" evidence="2">
    <location>
        <begin position="202"/>
        <end position="218"/>
    </location>
</feature>
<accession>A0A4Q2JWT9</accession>
<dbReference type="Proteomes" id="UP000292881">
    <property type="component" value="Unassembled WGS sequence"/>
</dbReference>
<dbReference type="OrthoDB" id="9819573at2"/>
<feature type="transmembrane region" description="Helical" evidence="2">
    <location>
        <begin position="89"/>
        <end position="109"/>
    </location>
</feature>
<dbReference type="RefSeq" id="WP_129232868.1">
    <property type="nucleotide sequence ID" value="NZ_SDPL01000001.1"/>
</dbReference>
<evidence type="ECO:0000313" key="4">
    <source>
        <dbReference type="Proteomes" id="UP000292881"/>
    </source>
</evidence>
<feature type="transmembrane region" description="Helical" evidence="2">
    <location>
        <begin position="264"/>
        <end position="284"/>
    </location>
</feature>
<sequence length="401" mass="41647">MGWLGDWFGDGFLDLLRAGILGLAAFVGDILDGIFTIDSRTTDGRPTDADLDAATSVGNVVLYLAVPLTIAAMIWQIMRSAAQGRVQGVLRALVGGVAMVAGTRLVFWYGPELVRGFDETTIALLDAFESGPGGLGTTLMEGVGLRKVGDEWQSTDGGEYEPPVWMVFSAAGGNPLGIPLILWLLMAGAALALMMMLAFRRWAIVAMIALAPLALMFLPAEKASRNMIGLWMKIFISLVAAKPLAAIILSLSAKMVSVSAGMNLVMFIAAFVGLLVAAFAPMIAMKFFGFLGTEVADAYARAAGEGNLKNGAQRTGRAATSVIAMGRGGSGGGSAGRSAPKPVPNRSGSSGSRGNRPGPVPNRPNAAPSASSAPRPNPGPPSRPAPGHSRPSHQPRPVPKQ</sequence>
<feature type="region of interest" description="Disordered" evidence="1">
    <location>
        <begin position="324"/>
        <end position="401"/>
    </location>
</feature>
<keyword evidence="4" id="KW-1185">Reference proteome</keyword>
<keyword evidence="2" id="KW-1133">Transmembrane helix</keyword>
<evidence type="ECO:0000313" key="3">
    <source>
        <dbReference type="EMBL" id="RXZ51894.1"/>
    </source>
</evidence>
<evidence type="ECO:0000256" key="1">
    <source>
        <dbReference type="SAM" id="MobiDB-lite"/>
    </source>
</evidence>
<evidence type="ECO:0008006" key="5">
    <source>
        <dbReference type="Google" id="ProtNLM"/>
    </source>
</evidence>
<feature type="compositionally biased region" description="Gly residues" evidence="1">
    <location>
        <begin position="326"/>
        <end position="335"/>
    </location>
</feature>
<dbReference type="EMBL" id="SDPL01000001">
    <property type="protein sequence ID" value="RXZ51894.1"/>
    <property type="molecule type" value="Genomic_DNA"/>
</dbReference>
<keyword evidence="2" id="KW-0812">Transmembrane</keyword>
<dbReference type="Pfam" id="PF19590">
    <property type="entry name" value="TrbL_3"/>
    <property type="match status" value="1"/>
</dbReference>
<proteinExistence type="predicted"/>
<feature type="transmembrane region" description="Helical" evidence="2">
    <location>
        <begin position="57"/>
        <end position="77"/>
    </location>
</feature>
<gene>
    <name evidence="3" type="ORF">ESO86_00105</name>
</gene>
<protein>
    <recommendedName>
        <fullName evidence="5">Type IV secretion system protein</fullName>
    </recommendedName>
</protein>
<keyword evidence="2" id="KW-0472">Membrane</keyword>
<dbReference type="AlphaFoldDB" id="A0A4Q2JWT9"/>
<feature type="compositionally biased region" description="Pro residues" evidence="1">
    <location>
        <begin position="375"/>
        <end position="384"/>
    </location>
</feature>
<evidence type="ECO:0000256" key="2">
    <source>
        <dbReference type="SAM" id="Phobius"/>
    </source>
</evidence>
<reference evidence="3 4" key="1">
    <citation type="submission" date="2019-01" db="EMBL/GenBank/DDBJ databases">
        <authorList>
            <person name="Li J."/>
        </authorList>
    </citation>
    <scope>NUCLEOTIDE SEQUENCE [LARGE SCALE GENOMIC DNA]</scope>
    <source>
        <strain evidence="3 4">CGMCC 4.7180</strain>
    </source>
</reference>
<organism evidence="3 4">
    <name type="scientific">Agromyces binzhouensis</name>
    <dbReference type="NCBI Taxonomy" id="1817495"/>
    <lineage>
        <taxon>Bacteria</taxon>
        <taxon>Bacillati</taxon>
        <taxon>Actinomycetota</taxon>
        <taxon>Actinomycetes</taxon>
        <taxon>Micrococcales</taxon>
        <taxon>Microbacteriaceae</taxon>
        <taxon>Agromyces</taxon>
    </lineage>
</organism>
<feature type="compositionally biased region" description="Low complexity" evidence="1">
    <location>
        <begin position="336"/>
        <end position="374"/>
    </location>
</feature>
<name>A0A4Q2JWT9_9MICO</name>
<feature type="transmembrane region" description="Helical" evidence="2">
    <location>
        <begin position="230"/>
        <end position="252"/>
    </location>
</feature>
<dbReference type="InterPro" id="IPR045782">
    <property type="entry name" value="TrbL_3"/>
</dbReference>
<comment type="caution">
    <text evidence="3">The sequence shown here is derived from an EMBL/GenBank/DDBJ whole genome shotgun (WGS) entry which is preliminary data.</text>
</comment>